<dbReference type="STRING" id="69974.MPLDJ20_230112"/>
<feature type="region of interest" description="Disordered" evidence="1">
    <location>
        <begin position="1"/>
        <end position="76"/>
    </location>
</feature>
<dbReference type="EMBL" id="CCMZ01000059">
    <property type="protein sequence ID" value="CDX27327.1"/>
    <property type="molecule type" value="Genomic_DNA"/>
</dbReference>
<keyword evidence="2" id="KW-1133">Transmembrane helix</keyword>
<evidence type="ECO:0000256" key="1">
    <source>
        <dbReference type="SAM" id="MobiDB-lite"/>
    </source>
</evidence>
<dbReference type="PANTHER" id="PTHR41386:SF1">
    <property type="entry name" value="MEMBRANE PROTEIN"/>
    <property type="match status" value="1"/>
</dbReference>
<dbReference type="AlphaFoldDB" id="A0A090EH00"/>
<dbReference type="PANTHER" id="PTHR41386">
    <property type="entry name" value="INTEGRAL MEMBRANE PROTEIN-RELATED"/>
    <property type="match status" value="1"/>
</dbReference>
<keyword evidence="2" id="KW-0472">Membrane</keyword>
<dbReference type="Proteomes" id="UP000045285">
    <property type="component" value="Unassembled WGS sequence"/>
</dbReference>
<feature type="compositionally biased region" description="Acidic residues" evidence="1">
    <location>
        <begin position="39"/>
        <end position="48"/>
    </location>
</feature>
<evidence type="ECO:0000313" key="3">
    <source>
        <dbReference type="EMBL" id="CDX27327.1"/>
    </source>
</evidence>
<organism evidence="3 4">
    <name type="scientific">Mesorhizobium plurifarium</name>
    <dbReference type="NCBI Taxonomy" id="69974"/>
    <lineage>
        <taxon>Bacteria</taxon>
        <taxon>Pseudomonadati</taxon>
        <taxon>Pseudomonadota</taxon>
        <taxon>Alphaproteobacteria</taxon>
        <taxon>Hyphomicrobiales</taxon>
        <taxon>Phyllobacteriaceae</taxon>
        <taxon>Mesorhizobium</taxon>
    </lineage>
</organism>
<keyword evidence="4" id="KW-1185">Reference proteome</keyword>
<proteinExistence type="predicted"/>
<accession>A0A090EH00</accession>
<keyword evidence="2" id="KW-0812">Transmembrane</keyword>
<reference evidence="4" key="1">
    <citation type="submission" date="2014-08" db="EMBL/GenBank/DDBJ databases">
        <authorList>
            <person name="Moulin L."/>
        </authorList>
    </citation>
    <scope>NUCLEOTIDE SEQUENCE [LARGE SCALE GENOMIC DNA]</scope>
</reference>
<feature type="transmembrane region" description="Helical" evidence="2">
    <location>
        <begin position="211"/>
        <end position="230"/>
    </location>
</feature>
<gene>
    <name evidence="3" type="ORF">MPL3356_620024</name>
</gene>
<feature type="compositionally biased region" description="Basic residues" evidence="1">
    <location>
        <begin position="63"/>
        <end position="76"/>
    </location>
</feature>
<name>A0A090EH00_MESPL</name>
<sequence>MAGDPKASAQIQADNENDVAGEYLEAETVPEDAQAAADEILEAPEVPDSEPHGEPHVPGTARIKPKKKPSAISGRKFRKRDLVRVDDLRPSLADRIRSDHPDLPRGARISREELGRYRMRYMEELLQQEHGEFSELDRQVVESIAKQDTISENSEEEYEEHRSFPDRVSDTMAEFGGSWWFLISFAAVLLLWIGINLIAGTTNAFDPYPFILLNLLLSCIAAIQAPVIMMSQKRQEAKDRLRSFNDYRVNLKAELEVRHLHEKLDYLISRQWQRLAEMQQMQLDAMHELTAAKKVKRATRAVRRKTAKVGAEG</sequence>
<protein>
    <recommendedName>
        <fullName evidence="5">DUF1003 domain-containing protein</fullName>
    </recommendedName>
</protein>
<feature type="compositionally biased region" description="Acidic residues" evidence="1">
    <location>
        <begin position="15"/>
        <end position="30"/>
    </location>
</feature>
<evidence type="ECO:0000313" key="4">
    <source>
        <dbReference type="Proteomes" id="UP000045285"/>
    </source>
</evidence>
<feature type="transmembrane region" description="Helical" evidence="2">
    <location>
        <begin position="179"/>
        <end position="199"/>
    </location>
</feature>
<evidence type="ECO:0000256" key="2">
    <source>
        <dbReference type="SAM" id="Phobius"/>
    </source>
</evidence>
<dbReference type="InterPro" id="IPR010406">
    <property type="entry name" value="DUF1003"/>
</dbReference>
<dbReference type="Pfam" id="PF06210">
    <property type="entry name" value="DUF1003"/>
    <property type="match status" value="1"/>
</dbReference>
<evidence type="ECO:0008006" key="5">
    <source>
        <dbReference type="Google" id="ProtNLM"/>
    </source>
</evidence>